<name>A0A084VXD9_ANOSI</name>
<dbReference type="AlphaFoldDB" id="A0A084VXD9"/>
<dbReference type="EMBL" id="KE525206">
    <property type="protein sequence ID" value="KFB42633.1"/>
    <property type="molecule type" value="Genomic_DNA"/>
</dbReference>
<dbReference type="EnsemblMetazoa" id="ASIC010362-RA">
    <property type="protein sequence ID" value="ASIC010362-PA"/>
    <property type="gene ID" value="ASIC010362"/>
</dbReference>
<feature type="region of interest" description="Disordered" evidence="1">
    <location>
        <begin position="38"/>
        <end position="84"/>
    </location>
</feature>
<dbReference type="EMBL" id="ATLV01018005">
    <property type="status" value="NOT_ANNOTATED_CDS"/>
    <property type="molecule type" value="Genomic_DNA"/>
</dbReference>
<dbReference type="Proteomes" id="UP000030765">
    <property type="component" value="Unassembled WGS sequence"/>
</dbReference>
<feature type="compositionally biased region" description="Acidic residues" evidence="1">
    <location>
        <begin position="69"/>
        <end position="84"/>
    </location>
</feature>
<gene>
    <name evidence="2" type="ORF">ZHAS_00010362</name>
</gene>
<evidence type="ECO:0000313" key="2">
    <source>
        <dbReference type="EMBL" id="KFB42633.1"/>
    </source>
</evidence>
<reference evidence="3" key="2">
    <citation type="submission" date="2020-05" db="UniProtKB">
        <authorList>
            <consortium name="EnsemblMetazoa"/>
        </authorList>
    </citation>
    <scope>IDENTIFICATION</scope>
</reference>
<keyword evidence="4" id="KW-1185">Reference proteome</keyword>
<proteinExistence type="predicted"/>
<protein>
    <submittedName>
        <fullName evidence="2 3">Uncharacterized protein</fullName>
    </submittedName>
</protein>
<dbReference type="VEuPathDB" id="VectorBase:ASIC010362"/>
<accession>A0A084VXD9</accession>
<evidence type="ECO:0000313" key="4">
    <source>
        <dbReference type="Proteomes" id="UP000030765"/>
    </source>
</evidence>
<sequence>MLKSYYIFIQSRQLCHIGVHVSCRAVWEAFLLKRRDGGNAVDKAQRRSVSMGQQLGKTNTRLRRRRGDDDDDNDGGDVDVEIIE</sequence>
<feature type="compositionally biased region" description="Polar residues" evidence="1">
    <location>
        <begin position="47"/>
        <end position="59"/>
    </location>
</feature>
<reference evidence="2 4" key="1">
    <citation type="journal article" date="2014" name="BMC Genomics">
        <title>Genome sequence of Anopheles sinensis provides insight into genetics basis of mosquito competence for malaria parasites.</title>
        <authorList>
            <person name="Zhou D."/>
            <person name="Zhang D."/>
            <person name="Ding G."/>
            <person name="Shi L."/>
            <person name="Hou Q."/>
            <person name="Ye Y."/>
            <person name="Xu Y."/>
            <person name="Zhou H."/>
            <person name="Xiong C."/>
            <person name="Li S."/>
            <person name="Yu J."/>
            <person name="Hong S."/>
            <person name="Yu X."/>
            <person name="Zou P."/>
            <person name="Chen C."/>
            <person name="Chang X."/>
            <person name="Wang W."/>
            <person name="Lv Y."/>
            <person name="Sun Y."/>
            <person name="Ma L."/>
            <person name="Shen B."/>
            <person name="Zhu C."/>
        </authorList>
    </citation>
    <scope>NUCLEOTIDE SEQUENCE [LARGE SCALE GENOMIC DNA]</scope>
</reference>
<organism evidence="2">
    <name type="scientific">Anopheles sinensis</name>
    <name type="common">Mosquito</name>
    <dbReference type="NCBI Taxonomy" id="74873"/>
    <lineage>
        <taxon>Eukaryota</taxon>
        <taxon>Metazoa</taxon>
        <taxon>Ecdysozoa</taxon>
        <taxon>Arthropoda</taxon>
        <taxon>Hexapoda</taxon>
        <taxon>Insecta</taxon>
        <taxon>Pterygota</taxon>
        <taxon>Neoptera</taxon>
        <taxon>Endopterygota</taxon>
        <taxon>Diptera</taxon>
        <taxon>Nematocera</taxon>
        <taxon>Culicoidea</taxon>
        <taxon>Culicidae</taxon>
        <taxon>Anophelinae</taxon>
        <taxon>Anopheles</taxon>
    </lineage>
</organism>
<evidence type="ECO:0000256" key="1">
    <source>
        <dbReference type="SAM" id="MobiDB-lite"/>
    </source>
</evidence>
<evidence type="ECO:0000313" key="3">
    <source>
        <dbReference type="EnsemblMetazoa" id="ASIC010362-PA"/>
    </source>
</evidence>